<dbReference type="InterPro" id="IPR011990">
    <property type="entry name" value="TPR-like_helical_dom_sf"/>
</dbReference>
<dbReference type="Pfam" id="PF25872">
    <property type="entry name" value="HTH_77"/>
    <property type="match status" value="1"/>
</dbReference>
<dbReference type="Proteomes" id="UP001606134">
    <property type="component" value="Unassembled WGS sequence"/>
</dbReference>
<evidence type="ECO:0000313" key="5">
    <source>
        <dbReference type="Proteomes" id="UP001606134"/>
    </source>
</evidence>
<feature type="domain" description="OmpR/PhoB-type" evidence="3">
    <location>
        <begin position="3"/>
        <end position="96"/>
    </location>
</feature>
<dbReference type="Gene3D" id="3.40.50.300">
    <property type="entry name" value="P-loop containing nucleotide triphosphate hydrolases"/>
    <property type="match status" value="1"/>
</dbReference>
<evidence type="ECO:0000256" key="1">
    <source>
        <dbReference type="ARBA" id="ARBA00023125"/>
    </source>
</evidence>
<proteinExistence type="predicted"/>
<dbReference type="InterPro" id="IPR016032">
    <property type="entry name" value="Sig_transdc_resp-reg_C-effctor"/>
</dbReference>
<dbReference type="PANTHER" id="PTHR47691:SF3">
    <property type="entry name" value="HTH-TYPE TRANSCRIPTIONAL REGULATOR RV0890C-RELATED"/>
    <property type="match status" value="1"/>
</dbReference>
<dbReference type="InterPro" id="IPR058852">
    <property type="entry name" value="HTH_77"/>
</dbReference>
<dbReference type="PROSITE" id="PS51755">
    <property type="entry name" value="OMPR_PHOB"/>
    <property type="match status" value="1"/>
</dbReference>
<sequence length="808" mass="87228">MSTPHYRFGDFKLLPAERLLFRRGSEVALTARAFELLVAFVERAGQLLAKDELLKRVWAGVVVEENNLAVQVGTLRKLLGADAITTIPGFGYRFALPVLDVAAAPEPTPHGRLPVRLPPLIGREDELRELQALLREHPAVTLCGGPGVGKTRLAQELALRQRAEHADGTWWVDLTLLRDDEPVAAGVARALGLPPGPDPLALLAAKLSAVAMLIVLDNAEHRAADVAEVVTTLVQHTERVSLLITSQLPLHAQGERVLRLAPLPLPDAVRLLATRSGEADATRAEEICAALDCNPLAIELAASRVDVLGLDGLAARLNERLTLLAPADARSPSRRNALAEALSWSHELLAERERRVLRRLAVFPGSFSLEGAALVLSNDELPAAAAVASVLALVERSLVSVDRGTAQRRYRLLETMRLFALDKLAAADETALAQARHCDGLGWLFDDAYEESWRLPHTAWKARYEPELPGLWAALAWGQEHDLASATALFGAAAPLWMPRAFQARPHALALAARLADTTANIPTPVLARFWWACARCHSVVHPGLAREAAECAARLYRALGDERGEYLALVEYAFNWRVDGPEARAALAGARMLENPAWPAAVLERGLTTEAVLHLTSGRHDDARRCYQTALEVCRRGGYDAGMARARLNLADGARAAGNLALAVELGETLLAEPVDASDLIGQSTLMSNLIGALVAQGNLDRAREVARECPRRLGRLALDDLWVGLDSLALLHLHGGNAALAACLAGVADREFEAHGQMQRQPNEAADRAALAAGLALVLPATEIERLARDGRRMSLADAMRAAFEL</sequence>
<evidence type="ECO:0000313" key="4">
    <source>
        <dbReference type="EMBL" id="MFG6487302.1"/>
    </source>
</evidence>
<dbReference type="Gene3D" id="1.10.10.10">
    <property type="entry name" value="Winged helix-like DNA-binding domain superfamily/Winged helix DNA-binding domain"/>
    <property type="match status" value="1"/>
</dbReference>
<organism evidence="4 5">
    <name type="scientific">Pelomonas candidula</name>
    <dbReference type="NCBI Taxonomy" id="3299025"/>
    <lineage>
        <taxon>Bacteria</taxon>
        <taxon>Pseudomonadati</taxon>
        <taxon>Pseudomonadota</taxon>
        <taxon>Betaproteobacteria</taxon>
        <taxon>Burkholderiales</taxon>
        <taxon>Sphaerotilaceae</taxon>
        <taxon>Roseateles</taxon>
    </lineage>
</organism>
<dbReference type="SUPFAM" id="SSF46894">
    <property type="entry name" value="C-terminal effector domain of the bipartite response regulators"/>
    <property type="match status" value="1"/>
</dbReference>
<gene>
    <name evidence="4" type="ORF">ACG04R_11535</name>
</gene>
<accession>A0ABW7HBW5</accession>
<feature type="DNA-binding region" description="OmpR/PhoB-type" evidence="2">
    <location>
        <begin position="3"/>
        <end position="96"/>
    </location>
</feature>
<dbReference type="Pfam" id="PF00486">
    <property type="entry name" value="Trans_reg_C"/>
    <property type="match status" value="1"/>
</dbReference>
<keyword evidence="5" id="KW-1185">Reference proteome</keyword>
<dbReference type="InterPro" id="IPR027417">
    <property type="entry name" value="P-loop_NTPase"/>
</dbReference>
<dbReference type="EMBL" id="JBIGIC010000005">
    <property type="protein sequence ID" value="MFG6487302.1"/>
    <property type="molecule type" value="Genomic_DNA"/>
</dbReference>
<evidence type="ECO:0000259" key="3">
    <source>
        <dbReference type="PROSITE" id="PS51755"/>
    </source>
</evidence>
<dbReference type="RefSeq" id="WP_394409893.1">
    <property type="nucleotide sequence ID" value="NZ_JBIGIC010000005.1"/>
</dbReference>
<reference evidence="4 5" key="1">
    <citation type="submission" date="2024-08" db="EMBL/GenBank/DDBJ databases">
        <authorList>
            <person name="Lu H."/>
        </authorList>
    </citation>
    <scope>NUCLEOTIDE SEQUENCE [LARGE SCALE GENOMIC DNA]</scope>
    <source>
        <strain evidence="4 5">BYS78W</strain>
    </source>
</reference>
<evidence type="ECO:0000256" key="2">
    <source>
        <dbReference type="PROSITE-ProRule" id="PRU01091"/>
    </source>
</evidence>
<dbReference type="SMART" id="SM00862">
    <property type="entry name" value="Trans_reg_C"/>
    <property type="match status" value="1"/>
</dbReference>
<protein>
    <submittedName>
        <fullName evidence="4">ATP-binding protein</fullName>
    </submittedName>
</protein>
<dbReference type="InterPro" id="IPR036388">
    <property type="entry name" value="WH-like_DNA-bd_sf"/>
</dbReference>
<dbReference type="CDD" id="cd00383">
    <property type="entry name" value="trans_reg_C"/>
    <property type="match status" value="1"/>
</dbReference>
<dbReference type="InterPro" id="IPR001867">
    <property type="entry name" value="OmpR/PhoB-type_DNA-bd"/>
</dbReference>
<dbReference type="SUPFAM" id="SSF52540">
    <property type="entry name" value="P-loop containing nucleoside triphosphate hydrolases"/>
    <property type="match status" value="1"/>
</dbReference>
<dbReference type="SUPFAM" id="SSF48452">
    <property type="entry name" value="TPR-like"/>
    <property type="match status" value="1"/>
</dbReference>
<keyword evidence="1 2" id="KW-0238">DNA-binding</keyword>
<dbReference type="Pfam" id="PF13424">
    <property type="entry name" value="TPR_12"/>
    <property type="match status" value="1"/>
</dbReference>
<dbReference type="Gene3D" id="1.25.40.10">
    <property type="entry name" value="Tetratricopeptide repeat domain"/>
    <property type="match status" value="1"/>
</dbReference>
<keyword evidence="4" id="KW-0547">Nucleotide-binding</keyword>
<keyword evidence="4" id="KW-0067">ATP-binding</keyword>
<comment type="caution">
    <text evidence="4">The sequence shown here is derived from an EMBL/GenBank/DDBJ whole genome shotgun (WGS) entry which is preliminary data.</text>
</comment>
<name>A0ABW7HBW5_9BURK</name>
<dbReference type="GO" id="GO:0005524">
    <property type="term" value="F:ATP binding"/>
    <property type="evidence" value="ECO:0007669"/>
    <property type="project" value="UniProtKB-KW"/>
</dbReference>
<dbReference type="PANTHER" id="PTHR47691">
    <property type="entry name" value="REGULATOR-RELATED"/>
    <property type="match status" value="1"/>
</dbReference>